<dbReference type="KEGG" id="ela:UCREL1_10501"/>
<dbReference type="OrthoDB" id="73875at2759"/>
<dbReference type="GO" id="GO:0016787">
    <property type="term" value="F:hydrolase activity"/>
    <property type="evidence" value="ECO:0007669"/>
    <property type="project" value="UniProtKB-KW"/>
</dbReference>
<dbReference type="InterPro" id="IPR029226">
    <property type="entry name" value="Ecp2-like"/>
</dbReference>
<dbReference type="Proteomes" id="UP000012174">
    <property type="component" value="Unassembled WGS sequence"/>
</dbReference>
<dbReference type="Pfam" id="PF14856">
    <property type="entry name" value="Hce2"/>
    <property type="match status" value="1"/>
</dbReference>
<evidence type="ECO:0000313" key="3">
    <source>
        <dbReference type="Proteomes" id="UP000012174"/>
    </source>
</evidence>
<dbReference type="EMBL" id="KB707419">
    <property type="protein sequence ID" value="EMR62554.1"/>
    <property type="molecule type" value="Genomic_DNA"/>
</dbReference>
<reference evidence="3" key="1">
    <citation type="journal article" date="2013" name="Genome Announc.">
        <title>Draft genome sequence of the grapevine dieback fungus Eutypa lata UCR-EL1.</title>
        <authorList>
            <person name="Blanco-Ulate B."/>
            <person name="Rolshausen P.E."/>
            <person name="Cantu D."/>
        </authorList>
    </citation>
    <scope>NUCLEOTIDE SEQUENCE [LARGE SCALE GENOMIC DNA]</scope>
    <source>
        <strain evidence="3">UCR-EL1</strain>
    </source>
</reference>
<dbReference type="OMA" id="HHITIRM"/>
<dbReference type="AlphaFoldDB" id="M7S8U8"/>
<feature type="domain" description="Ecp2 effector protein-like" evidence="1">
    <location>
        <begin position="15"/>
        <end position="119"/>
    </location>
</feature>
<accession>M7S8U8</accession>
<sequence>MAQTSCGGDKSKKGYCTPLEYVDRTGSGSPSSEQCLDTCRSINSDAGDWGVDFNGKPDGYIDHMLHHDCGFSVTRVQGDTSDSSFLMHNQDILDLIDESINKFGGTHGGNVGAEGTMMCDGRKYKWIID</sequence>
<name>M7S8U8_EUTLA</name>
<dbReference type="HOGENOM" id="CLU_141182_0_0_1"/>
<evidence type="ECO:0000313" key="2">
    <source>
        <dbReference type="EMBL" id="EMR62554.1"/>
    </source>
</evidence>
<keyword evidence="3" id="KW-1185">Reference proteome</keyword>
<proteinExistence type="predicted"/>
<organism evidence="2 3">
    <name type="scientific">Eutypa lata (strain UCR-EL1)</name>
    <name type="common">Grapevine dieback disease fungus</name>
    <name type="synonym">Eutypa armeniacae</name>
    <dbReference type="NCBI Taxonomy" id="1287681"/>
    <lineage>
        <taxon>Eukaryota</taxon>
        <taxon>Fungi</taxon>
        <taxon>Dikarya</taxon>
        <taxon>Ascomycota</taxon>
        <taxon>Pezizomycotina</taxon>
        <taxon>Sordariomycetes</taxon>
        <taxon>Xylariomycetidae</taxon>
        <taxon>Xylariales</taxon>
        <taxon>Diatrypaceae</taxon>
        <taxon>Eutypa</taxon>
    </lineage>
</organism>
<gene>
    <name evidence="2" type="ORF">UCREL1_10501</name>
</gene>
<evidence type="ECO:0000259" key="1">
    <source>
        <dbReference type="Pfam" id="PF14856"/>
    </source>
</evidence>
<keyword evidence="2" id="KW-0378">Hydrolase</keyword>
<protein>
    <submittedName>
        <fullName evidence="2">Putative glycoside hydrolase family 18 protein</fullName>
    </submittedName>
</protein>